<dbReference type="GO" id="GO:0080054">
    <property type="term" value="F:low-affinity nitrate transmembrane transporter activity"/>
    <property type="evidence" value="ECO:0007669"/>
    <property type="project" value="UniProtKB-ARBA"/>
</dbReference>
<evidence type="ECO:0000256" key="9">
    <source>
        <dbReference type="SAM" id="Phobius"/>
    </source>
</evidence>
<evidence type="ECO:0008006" key="12">
    <source>
        <dbReference type="Google" id="ProtNLM"/>
    </source>
</evidence>
<dbReference type="PROSITE" id="PS01022">
    <property type="entry name" value="PTR2_1"/>
    <property type="match status" value="1"/>
</dbReference>
<dbReference type="InterPro" id="IPR036259">
    <property type="entry name" value="MFS_trans_sf"/>
</dbReference>
<keyword evidence="6 9" id="KW-1133">Transmembrane helix</keyword>
<dbReference type="Gene3D" id="1.20.1250.20">
    <property type="entry name" value="MFS general substrate transporter like domains"/>
    <property type="match status" value="1"/>
</dbReference>
<feature type="transmembrane region" description="Helical" evidence="9">
    <location>
        <begin position="417"/>
        <end position="438"/>
    </location>
</feature>
<evidence type="ECO:0000256" key="8">
    <source>
        <dbReference type="ARBA" id="ARBA00044504"/>
    </source>
</evidence>
<organism evidence="10 11">
    <name type="scientific">Coffea canephora</name>
    <name type="common">Robusta coffee</name>
    <dbReference type="NCBI Taxonomy" id="49390"/>
    <lineage>
        <taxon>Eukaryota</taxon>
        <taxon>Viridiplantae</taxon>
        <taxon>Streptophyta</taxon>
        <taxon>Embryophyta</taxon>
        <taxon>Tracheophyta</taxon>
        <taxon>Spermatophyta</taxon>
        <taxon>Magnoliopsida</taxon>
        <taxon>eudicotyledons</taxon>
        <taxon>Gunneridae</taxon>
        <taxon>Pentapetalae</taxon>
        <taxon>asterids</taxon>
        <taxon>lamiids</taxon>
        <taxon>Gentianales</taxon>
        <taxon>Rubiaceae</taxon>
        <taxon>Ixoroideae</taxon>
        <taxon>Gardenieae complex</taxon>
        <taxon>Bertiereae - Coffeeae clade</taxon>
        <taxon>Coffeeae</taxon>
        <taxon>Coffea</taxon>
    </lineage>
</organism>
<protein>
    <recommendedName>
        <fullName evidence="12">Major facilitator superfamily (MFS) profile domain-containing protein</fullName>
    </recommendedName>
</protein>
<dbReference type="OrthoDB" id="8904098at2759"/>
<evidence type="ECO:0000256" key="6">
    <source>
        <dbReference type="ARBA" id="ARBA00022989"/>
    </source>
</evidence>
<evidence type="ECO:0000256" key="1">
    <source>
        <dbReference type="ARBA" id="ARBA00004141"/>
    </source>
</evidence>
<keyword evidence="5 9" id="KW-0812">Transmembrane</keyword>
<keyword evidence="3" id="KW-0813">Transport</keyword>
<dbReference type="InterPro" id="IPR018456">
    <property type="entry name" value="PTR2_symporter_CS"/>
</dbReference>
<feature type="transmembrane region" description="Helical" evidence="9">
    <location>
        <begin position="546"/>
        <end position="566"/>
    </location>
</feature>
<feature type="transmembrane region" description="Helical" evidence="9">
    <location>
        <begin position="501"/>
        <end position="526"/>
    </location>
</feature>
<dbReference type="InterPro" id="IPR044739">
    <property type="entry name" value="NRT1/PTR"/>
</dbReference>
<sequence length="577" mass="63137">MAGSPATEANISDAIETTLLDDVVDGNVDYKGRPVKRSKSGRWKSASFIICVEMAERFVYYGISVNLISYLTGPLGQSTATAAENVNAWSGTAQMLPLLGAFVADSFLGRYRTILISSLLYILGLGFLTLSTFFTSVKSSECQNAAKVTTCSPSEFQVIFFIFALYLIAVAQGGHKPCVQAFGADQFDGRDPKESKAKSSFFNWLFSASCGAITVALVILTYIQDNLSWGLGFGIPCFIMCFALILFLLGTTTYRFQVNSAEMSPFVSIGRVFLKAARNWITTSSASSMQEKSQGFLPYQGSQEFKFLNKALLVPDGPEEERNLCSIGEVEEAKAILRLFPIWATCLVYGIVYAQSSTLFTKQGVTMDRSIGPSFEVPAASLESFISLSIVVFIAIYDRILVPIARSITTRPSGITLLQRIGTGIFLSFLSMVIAALVETKRLQTAQEYGLDDKPKATIPMSVFWLTPQYLVLGVSEVFAIVGMQEFFYDQVPSGLKSTGFALYLSILGIGSFLSSILISVLQKATSRHGHESWFSDNLNKAHLDYFYFLLAGLSAIALAAFAYFAKSYVYNQASNT</sequence>
<feature type="transmembrane region" description="Helical" evidence="9">
    <location>
        <begin position="201"/>
        <end position="223"/>
    </location>
</feature>
<feature type="transmembrane region" description="Helical" evidence="9">
    <location>
        <begin position="229"/>
        <end position="249"/>
    </location>
</feature>
<feature type="transmembrane region" description="Helical" evidence="9">
    <location>
        <begin position="336"/>
        <end position="355"/>
    </location>
</feature>
<evidence type="ECO:0000313" key="11">
    <source>
        <dbReference type="Proteomes" id="UP000295252"/>
    </source>
</evidence>
<comment type="similarity">
    <text evidence="2">Belongs to the major facilitator superfamily. Proton-dependent oligopeptide transporter (POT/PTR) (TC 2.A.17) family.</text>
</comment>
<evidence type="ECO:0000256" key="2">
    <source>
        <dbReference type="ARBA" id="ARBA00005982"/>
    </source>
</evidence>
<accession>A0A068USX7</accession>
<dbReference type="AlphaFoldDB" id="A0A068USX7"/>
<keyword evidence="7 9" id="KW-0472">Membrane</keyword>
<reference evidence="11" key="1">
    <citation type="journal article" date="2014" name="Science">
        <title>The coffee genome provides insight into the convergent evolution of caffeine biosynthesis.</title>
        <authorList>
            <person name="Denoeud F."/>
            <person name="Carretero-Paulet L."/>
            <person name="Dereeper A."/>
            <person name="Droc G."/>
            <person name="Guyot R."/>
            <person name="Pietrella M."/>
            <person name="Zheng C."/>
            <person name="Alberti A."/>
            <person name="Anthony F."/>
            <person name="Aprea G."/>
            <person name="Aury J.M."/>
            <person name="Bento P."/>
            <person name="Bernard M."/>
            <person name="Bocs S."/>
            <person name="Campa C."/>
            <person name="Cenci A."/>
            <person name="Combes M.C."/>
            <person name="Crouzillat D."/>
            <person name="Da Silva C."/>
            <person name="Daddiego L."/>
            <person name="De Bellis F."/>
            <person name="Dussert S."/>
            <person name="Garsmeur O."/>
            <person name="Gayraud T."/>
            <person name="Guignon V."/>
            <person name="Jahn K."/>
            <person name="Jamilloux V."/>
            <person name="Joet T."/>
            <person name="Labadie K."/>
            <person name="Lan T."/>
            <person name="Leclercq J."/>
            <person name="Lepelley M."/>
            <person name="Leroy T."/>
            <person name="Li L.T."/>
            <person name="Librado P."/>
            <person name="Lopez L."/>
            <person name="Munoz A."/>
            <person name="Noel B."/>
            <person name="Pallavicini A."/>
            <person name="Perrotta G."/>
            <person name="Poncet V."/>
            <person name="Pot D."/>
            <person name="Priyono X."/>
            <person name="Rigoreau M."/>
            <person name="Rouard M."/>
            <person name="Rozas J."/>
            <person name="Tranchant-Dubreuil C."/>
            <person name="VanBuren R."/>
            <person name="Zhang Q."/>
            <person name="Andrade A.C."/>
            <person name="Argout X."/>
            <person name="Bertrand B."/>
            <person name="de Kochko A."/>
            <person name="Graziosi G."/>
            <person name="Henry R.J."/>
            <person name="Jayarama X."/>
            <person name="Ming R."/>
            <person name="Nagai C."/>
            <person name="Rounsley S."/>
            <person name="Sankoff D."/>
            <person name="Giuliano G."/>
            <person name="Albert V.A."/>
            <person name="Wincker P."/>
            <person name="Lashermes P."/>
        </authorList>
    </citation>
    <scope>NUCLEOTIDE SEQUENCE [LARGE SCALE GENOMIC DNA]</scope>
    <source>
        <strain evidence="11">cv. DH200-94</strain>
    </source>
</reference>
<dbReference type="FunCoup" id="A0A068USX7">
    <property type="interactions" value="1450"/>
</dbReference>
<feature type="transmembrane region" description="Helical" evidence="9">
    <location>
        <begin position="115"/>
        <end position="134"/>
    </location>
</feature>
<gene>
    <name evidence="10" type="ORF">GSCOC_T00031483001</name>
</gene>
<dbReference type="EMBL" id="HG739130">
    <property type="protein sequence ID" value="CDP10688.1"/>
    <property type="molecule type" value="Genomic_DNA"/>
</dbReference>
<dbReference type="CDD" id="cd17417">
    <property type="entry name" value="MFS_NPF5"/>
    <property type="match status" value="1"/>
</dbReference>
<keyword evidence="4" id="KW-0597">Phosphoprotein</keyword>
<evidence type="ECO:0000256" key="5">
    <source>
        <dbReference type="ARBA" id="ARBA00022692"/>
    </source>
</evidence>
<dbReference type="Pfam" id="PF00854">
    <property type="entry name" value="PTR2"/>
    <property type="match status" value="1"/>
</dbReference>
<dbReference type="SUPFAM" id="SSF103473">
    <property type="entry name" value="MFS general substrate transporter"/>
    <property type="match status" value="1"/>
</dbReference>
<evidence type="ECO:0000256" key="4">
    <source>
        <dbReference type="ARBA" id="ARBA00022553"/>
    </source>
</evidence>
<dbReference type="FunFam" id="1.20.1250.20:FF:000147">
    <property type="entry name" value="Protein NRT1/ PTR family 5.10"/>
    <property type="match status" value="1"/>
</dbReference>
<proteinExistence type="inferred from homology"/>
<dbReference type="Proteomes" id="UP000295252">
    <property type="component" value="Chromosome II"/>
</dbReference>
<feature type="transmembrane region" description="Helical" evidence="9">
    <location>
        <begin position="154"/>
        <end position="171"/>
    </location>
</feature>
<evidence type="ECO:0000256" key="3">
    <source>
        <dbReference type="ARBA" id="ARBA00022448"/>
    </source>
</evidence>
<name>A0A068USX7_COFCA</name>
<feature type="transmembrane region" description="Helical" evidence="9">
    <location>
        <begin position="375"/>
        <end position="397"/>
    </location>
</feature>
<dbReference type="InterPro" id="IPR000109">
    <property type="entry name" value="POT_fam"/>
</dbReference>
<keyword evidence="11" id="KW-1185">Reference proteome</keyword>
<dbReference type="OMA" id="ESFAYYG"/>
<evidence type="ECO:0000256" key="7">
    <source>
        <dbReference type="ARBA" id="ARBA00023136"/>
    </source>
</evidence>
<dbReference type="InParanoid" id="A0A068USX7"/>
<dbReference type="GO" id="GO:0042937">
    <property type="term" value="F:tripeptide transmembrane transporter activity"/>
    <property type="evidence" value="ECO:0007669"/>
    <property type="project" value="InterPro"/>
</dbReference>
<dbReference type="GO" id="GO:0009705">
    <property type="term" value="C:plant-type vacuole membrane"/>
    <property type="evidence" value="ECO:0007669"/>
    <property type="project" value="UniProtKB-ARBA"/>
</dbReference>
<dbReference type="PANTHER" id="PTHR11654">
    <property type="entry name" value="OLIGOPEPTIDE TRANSPORTER-RELATED"/>
    <property type="match status" value="1"/>
</dbReference>
<comment type="subcellular location">
    <subcellularLocation>
        <location evidence="1">Membrane</location>
        <topology evidence="1">Multi-pass membrane protein</topology>
    </subcellularLocation>
</comment>
<comment type="similarity">
    <text evidence="8">Belongs to the major facilitator superfamily. Phosphate:H(+) symporter (TC 2.A.1.9) family.</text>
</comment>
<dbReference type="PhylomeDB" id="A0A068USX7"/>
<dbReference type="Gramene" id="CDP10688">
    <property type="protein sequence ID" value="CDP10688"/>
    <property type="gene ID" value="GSCOC_T00031483001"/>
</dbReference>
<dbReference type="GO" id="GO:0071916">
    <property type="term" value="F:dipeptide transmembrane transporter activity"/>
    <property type="evidence" value="ECO:0007669"/>
    <property type="project" value="InterPro"/>
</dbReference>
<evidence type="ECO:0000313" key="10">
    <source>
        <dbReference type="EMBL" id="CDP10688.1"/>
    </source>
</evidence>